<dbReference type="PROSITE" id="PS00097">
    <property type="entry name" value="CARBAMOYLTRANSFERASE"/>
    <property type="match status" value="1"/>
</dbReference>
<dbReference type="UniPathway" id="UPA00070">
    <property type="reaction ID" value="UER00116"/>
</dbReference>
<dbReference type="HAMAP" id="MF_00001">
    <property type="entry name" value="Asp_carb_tr"/>
    <property type="match status" value="1"/>
</dbReference>
<dbReference type="GO" id="GO:0016597">
    <property type="term" value="F:amino acid binding"/>
    <property type="evidence" value="ECO:0007669"/>
    <property type="project" value="InterPro"/>
</dbReference>
<dbReference type="NCBIfam" id="TIGR00670">
    <property type="entry name" value="asp_carb_tr"/>
    <property type="match status" value="1"/>
</dbReference>
<accession>A0A0K1P6U5</accession>
<dbReference type="FunFam" id="3.40.50.1370:FF:000011">
    <property type="entry name" value="Aspartate carbamoyltransferase"/>
    <property type="match status" value="1"/>
</dbReference>
<keyword evidence="3 7" id="KW-0808">Transferase</keyword>
<dbReference type="STRING" id="216946.STURO_v1c07690"/>
<feature type="binding site" evidence="7">
    <location>
        <position position="54"/>
    </location>
    <ligand>
        <name>carbamoyl phosphate</name>
        <dbReference type="ChEBI" id="CHEBI:58228"/>
    </ligand>
</feature>
<dbReference type="InterPro" id="IPR006132">
    <property type="entry name" value="Asp/Orn_carbamoyltranf_P-bd"/>
</dbReference>
<evidence type="ECO:0000256" key="5">
    <source>
        <dbReference type="ARBA" id="ARBA00043884"/>
    </source>
</evidence>
<dbReference type="PANTHER" id="PTHR45753">
    <property type="entry name" value="ORNITHINE CARBAMOYLTRANSFERASE, MITOCHONDRIAL"/>
    <property type="match status" value="1"/>
</dbReference>
<dbReference type="PRINTS" id="PR00100">
    <property type="entry name" value="AOTCASE"/>
</dbReference>
<feature type="binding site" evidence="7">
    <location>
        <position position="104"/>
    </location>
    <ligand>
        <name>carbamoyl phosphate</name>
        <dbReference type="ChEBI" id="CHEBI:58228"/>
    </ligand>
</feature>
<gene>
    <name evidence="7" type="primary">pyrB</name>
    <name evidence="10" type="ORF">STURON_00772</name>
</gene>
<dbReference type="GO" id="GO:0004070">
    <property type="term" value="F:aspartate carbamoyltransferase activity"/>
    <property type="evidence" value="ECO:0007669"/>
    <property type="project" value="UniProtKB-UniRule"/>
</dbReference>
<dbReference type="KEGG" id="stur:STURON_00772"/>
<evidence type="ECO:0000256" key="4">
    <source>
        <dbReference type="ARBA" id="ARBA00022975"/>
    </source>
</evidence>
<feature type="binding site" evidence="7">
    <location>
        <position position="260"/>
    </location>
    <ligand>
        <name>carbamoyl phosphate</name>
        <dbReference type="ChEBI" id="CHEBI:58228"/>
    </ligand>
</feature>
<dbReference type="AlphaFoldDB" id="A0A0K1P6U5"/>
<dbReference type="InterPro" id="IPR006131">
    <property type="entry name" value="Asp_carbamoyltransf_Asp/Orn-bd"/>
</dbReference>
<feature type="domain" description="Aspartate/ornithine carbamoyltransferase Asp/Orn-binding" evidence="8">
    <location>
        <begin position="153"/>
        <end position="295"/>
    </location>
</feature>
<feature type="binding site" evidence="7">
    <location>
        <position position="82"/>
    </location>
    <ligand>
        <name>L-aspartate</name>
        <dbReference type="ChEBI" id="CHEBI:29991"/>
    </ligand>
</feature>
<dbReference type="GO" id="GO:0005829">
    <property type="term" value="C:cytosol"/>
    <property type="evidence" value="ECO:0007669"/>
    <property type="project" value="TreeGrafter"/>
</dbReference>
<feature type="binding site" evidence="7">
    <location>
        <position position="55"/>
    </location>
    <ligand>
        <name>carbamoyl phosphate</name>
        <dbReference type="ChEBI" id="CHEBI:58228"/>
    </ligand>
</feature>
<dbReference type="InterPro" id="IPR002082">
    <property type="entry name" value="Asp_carbamoyltransf"/>
</dbReference>
<evidence type="ECO:0000256" key="3">
    <source>
        <dbReference type="ARBA" id="ARBA00022679"/>
    </source>
</evidence>
<dbReference type="InterPro" id="IPR036901">
    <property type="entry name" value="Asp/Orn_carbamoylTrfase_sf"/>
</dbReference>
<dbReference type="EMBL" id="CP012328">
    <property type="protein sequence ID" value="AKU80018.1"/>
    <property type="molecule type" value="Genomic_DNA"/>
</dbReference>
<dbReference type="RefSeq" id="WP_236681156.1">
    <property type="nucleotide sequence ID" value="NZ_CP012328.1"/>
</dbReference>
<comment type="subunit">
    <text evidence="7">Heterododecamer (2C3:3R2) of six catalytic PyrB chains organized as two trimers (C3), and six regulatory PyrI chains organized as three dimers (R2).</text>
</comment>
<dbReference type="InterPro" id="IPR006130">
    <property type="entry name" value="Asp/Orn_carbamoylTrfase"/>
</dbReference>
<evidence type="ECO:0000313" key="11">
    <source>
        <dbReference type="Proteomes" id="UP000067243"/>
    </source>
</evidence>
<sequence>MKKIENLLTIEELSNEQINHLIEKSIYFKNNKTIIPKLKKDIFIANLFFENSTRTHKSFEVAEKMLGFKSIEFQTETSSIQKGETLYDTVLTLGSINISGLVIRHPDKEYYKELLQSKNIKSKIINAGDGVGEHPTQSLLDLMTIYENFKTFKEIKVAICGDLKHSRVAHSNMKILKRLGAKVYFAGPKEWFENNYNDYGEYKTIDEIINKVDVLMLLRVQNERHTDRLNNSINYLEEFGLNISRYNRLKEGSIIMHPCPVNRNVEIESSLIESEKSKLLEQMTNGLYMRIAILYELFKDEF</sequence>
<comment type="caution">
    <text evidence="7">Lacks conserved residue(s) required for the propagation of feature annotation.</text>
</comment>
<evidence type="ECO:0000256" key="1">
    <source>
        <dbReference type="ARBA" id="ARBA00004852"/>
    </source>
</evidence>
<organism evidence="10 11">
    <name type="scientific">Spiroplasma turonicum</name>
    <dbReference type="NCBI Taxonomy" id="216946"/>
    <lineage>
        <taxon>Bacteria</taxon>
        <taxon>Bacillati</taxon>
        <taxon>Mycoplasmatota</taxon>
        <taxon>Mollicutes</taxon>
        <taxon>Entomoplasmatales</taxon>
        <taxon>Spiroplasmataceae</taxon>
        <taxon>Spiroplasma</taxon>
    </lineage>
</organism>
<comment type="function">
    <text evidence="5 7">Catalyzes the condensation of carbamoyl phosphate and aspartate to form carbamoyl aspartate and inorganic phosphate, the committed step in the de novo pyrimidine nucleotide biosynthesis pathway.</text>
</comment>
<name>A0A0K1P6U5_9MOLU</name>
<dbReference type="NCBIfam" id="NF002032">
    <property type="entry name" value="PRK00856.1"/>
    <property type="match status" value="1"/>
</dbReference>
<dbReference type="PRINTS" id="PR00101">
    <property type="entry name" value="ATCASE"/>
</dbReference>
<feature type="domain" description="Aspartate/ornithine carbamoyltransferase carbamoyl-P binding" evidence="9">
    <location>
        <begin position="6"/>
        <end position="147"/>
    </location>
</feature>
<evidence type="ECO:0000256" key="2">
    <source>
        <dbReference type="ARBA" id="ARBA00008896"/>
    </source>
</evidence>
<evidence type="ECO:0000256" key="6">
    <source>
        <dbReference type="ARBA" id="ARBA00048859"/>
    </source>
</evidence>
<dbReference type="GO" id="GO:0006520">
    <property type="term" value="P:amino acid metabolic process"/>
    <property type="evidence" value="ECO:0007669"/>
    <property type="project" value="InterPro"/>
</dbReference>
<dbReference type="Gene3D" id="3.40.50.1370">
    <property type="entry name" value="Aspartate/ornithine carbamoyltransferase"/>
    <property type="match status" value="2"/>
</dbReference>
<dbReference type="Pfam" id="PF00185">
    <property type="entry name" value="OTCace"/>
    <property type="match status" value="1"/>
</dbReference>
<evidence type="ECO:0000313" key="10">
    <source>
        <dbReference type="EMBL" id="AKU80018.1"/>
    </source>
</evidence>
<proteinExistence type="inferred from homology"/>
<dbReference type="EC" id="2.1.3.2" evidence="7"/>
<comment type="pathway">
    <text evidence="1 7">Pyrimidine metabolism; UMP biosynthesis via de novo pathway; (S)-dihydroorotate from bicarbonate: step 2/3.</text>
</comment>
<dbReference type="PATRIC" id="fig|216946.3.peg.801"/>
<feature type="binding site" evidence="7">
    <location>
        <position position="134"/>
    </location>
    <ligand>
        <name>carbamoyl phosphate</name>
        <dbReference type="ChEBI" id="CHEBI:58228"/>
    </ligand>
</feature>
<keyword evidence="4 7" id="KW-0665">Pyrimidine biosynthesis</keyword>
<evidence type="ECO:0000259" key="8">
    <source>
        <dbReference type="Pfam" id="PF00185"/>
    </source>
</evidence>
<dbReference type="GO" id="GO:0006207">
    <property type="term" value="P:'de novo' pyrimidine nucleobase biosynthetic process"/>
    <property type="evidence" value="ECO:0007669"/>
    <property type="project" value="InterPro"/>
</dbReference>
<evidence type="ECO:0000259" key="9">
    <source>
        <dbReference type="Pfam" id="PF02729"/>
    </source>
</evidence>
<feature type="binding site" evidence="7">
    <location>
        <position position="167"/>
    </location>
    <ligand>
        <name>L-aspartate</name>
        <dbReference type="ChEBI" id="CHEBI:29991"/>
    </ligand>
</feature>
<comment type="catalytic activity">
    <reaction evidence="6 7">
        <text>carbamoyl phosphate + L-aspartate = N-carbamoyl-L-aspartate + phosphate + H(+)</text>
        <dbReference type="Rhea" id="RHEA:20013"/>
        <dbReference type="ChEBI" id="CHEBI:15378"/>
        <dbReference type="ChEBI" id="CHEBI:29991"/>
        <dbReference type="ChEBI" id="CHEBI:32814"/>
        <dbReference type="ChEBI" id="CHEBI:43474"/>
        <dbReference type="ChEBI" id="CHEBI:58228"/>
        <dbReference type="EC" id="2.1.3.2"/>
    </reaction>
</comment>
<protein>
    <recommendedName>
        <fullName evidence="7">Aspartate carbamoyltransferase</fullName>
        <ecNumber evidence="7">2.1.3.2</ecNumber>
    </recommendedName>
    <alternativeName>
        <fullName evidence="7">Aspartate transcarbamylase</fullName>
        <shortName evidence="7">ATCase</shortName>
    </alternativeName>
</protein>
<keyword evidence="11" id="KW-1185">Reference proteome</keyword>
<feature type="binding site" evidence="7">
    <location>
        <position position="137"/>
    </location>
    <ligand>
        <name>carbamoyl phosphate</name>
        <dbReference type="ChEBI" id="CHEBI:58228"/>
    </ligand>
</feature>
<reference evidence="10 11" key="1">
    <citation type="journal article" date="2015" name="Genome Announc.">
        <title>Complete Genome Sequence of Spiroplasma turonicum Strain Tab4cT, a Parasite of a Horse Fly, Haematopota sp. (Diptera: Tabanidae).</title>
        <authorList>
            <person name="Davis R.E."/>
            <person name="Shao J."/>
            <person name="Zhao Y."/>
            <person name="Gasparich G.E."/>
            <person name="Gaynor B.J."/>
            <person name="Donofrio N."/>
        </authorList>
    </citation>
    <scope>NUCLEOTIDE SEQUENCE [LARGE SCALE GENOMIC DNA]</scope>
    <source>
        <strain evidence="10 11">Tab4c</strain>
    </source>
</reference>
<dbReference type="GO" id="GO:0044205">
    <property type="term" value="P:'de novo' UMP biosynthetic process"/>
    <property type="evidence" value="ECO:0007669"/>
    <property type="project" value="UniProtKB-UniRule"/>
</dbReference>
<evidence type="ECO:0000256" key="7">
    <source>
        <dbReference type="HAMAP-Rule" id="MF_00001"/>
    </source>
</evidence>
<comment type="similarity">
    <text evidence="2 7">Belongs to the aspartate/ornithine carbamoyltransferase superfamily. ATCase family.</text>
</comment>
<feature type="binding site" evidence="7">
    <location>
        <position position="219"/>
    </location>
    <ligand>
        <name>L-aspartate</name>
        <dbReference type="ChEBI" id="CHEBI:29991"/>
    </ligand>
</feature>
<dbReference type="Pfam" id="PF02729">
    <property type="entry name" value="OTCace_N"/>
    <property type="match status" value="1"/>
</dbReference>
<dbReference type="PANTHER" id="PTHR45753:SF6">
    <property type="entry name" value="ASPARTATE CARBAMOYLTRANSFERASE"/>
    <property type="match status" value="1"/>
</dbReference>
<dbReference type="SUPFAM" id="SSF53671">
    <property type="entry name" value="Aspartate/ornithine carbamoyltransferase"/>
    <property type="match status" value="1"/>
</dbReference>
<dbReference type="Proteomes" id="UP000067243">
    <property type="component" value="Chromosome"/>
</dbReference>